<feature type="region of interest" description="Disordered" evidence="1">
    <location>
        <begin position="133"/>
        <end position="175"/>
    </location>
</feature>
<name>A0A1I7X3C3_HETBA</name>
<dbReference type="Pfam" id="PF03057">
    <property type="entry name" value="DUF236"/>
    <property type="match status" value="3"/>
</dbReference>
<protein>
    <submittedName>
        <fullName evidence="4">Zinc finger, CCHC-type</fullName>
    </submittedName>
</protein>
<evidence type="ECO:0000313" key="3">
    <source>
        <dbReference type="Proteomes" id="UP000095283"/>
    </source>
</evidence>
<dbReference type="Proteomes" id="UP000095283">
    <property type="component" value="Unplaced"/>
</dbReference>
<sequence length="274" mass="31521">MHGIRDEWGHTFFIQRDLRIPYDMNTFEVVILIVGWSSAIIAHVIAWFQLLKILKILKRLNNCHENLSAASKLMEYSEITASVMQLGAERFKYDPDVNEFERNVAILMLKDPKLSYTGEIMARHHKAIPKSLKEAVKSTKSRHSLKKKKSGKTVRPKEPLDNFMKPQDPNAKVQTKDPNYQTLCGLENQEVFGDDKNPKKKFVTPIKVEKADAKDPQYETLHGIGNELFCNVGENKEKSNGKNLFKQPMKVVKADAKDPQYETLVYVKDDIFKK</sequence>
<organism evidence="3 4">
    <name type="scientific">Heterorhabditis bacteriophora</name>
    <name type="common">Entomopathogenic nematode worm</name>
    <dbReference type="NCBI Taxonomy" id="37862"/>
    <lineage>
        <taxon>Eukaryota</taxon>
        <taxon>Metazoa</taxon>
        <taxon>Ecdysozoa</taxon>
        <taxon>Nematoda</taxon>
        <taxon>Chromadorea</taxon>
        <taxon>Rhabditida</taxon>
        <taxon>Rhabditina</taxon>
        <taxon>Rhabditomorpha</taxon>
        <taxon>Strongyloidea</taxon>
        <taxon>Heterorhabditidae</taxon>
        <taxon>Heterorhabditis</taxon>
    </lineage>
</organism>
<keyword evidence="2" id="KW-0812">Transmembrane</keyword>
<dbReference type="WBParaSite" id="Hba_12091">
    <property type="protein sequence ID" value="Hba_12091"/>
    <property type="gene ID" value="Hba_12091"/>
</dbReference>
<feature type="compositionally biased region" description="Basic residues" evidence="1">
    <location>
        <begin position="139"/>
        <end position="154"/>
    </location>
</feature>
<proteinExistence type="predicted"/>
<evidence type="ECO:0000313" key="4">
    <source>
        <dbReference type="WBParaSite" id="Hba_12091"/>
    </source>
</evidence>
<dbReference type="AlphaFoldDB" id="A0A1I7X3C3"/>
<dbReference type="InterPro" id="IPR004296">
    <property type="entry name" value="DUF236"/>
</dbReference>
<keyword evidence="3" id="KW-1185">Reference proteome</keyword>
<evidence type="ECO:0000256" key="2">
    <source>
        <dbReference type="SAM" id="Phobius"/>
    </source>
</evidence>
<accession>A0A1I7X3C3</accession>
<dbReference type="PANTHER" id="PTHR21592">
    <property type="entry name" value="CHROMOSOME UNDETERMINED SCAFFOLD_25, WHOLE GENOME SHOTGUN SEQUENCE"/>
    <property type="match status" value="1"/>
</dbReference>
<reference evidence="4" key="1">
    <citation type="submission" date="2016-11" db="UniProtKB">
        <authorList>
            <consortium name="WormBaseParasite"/>
        </authorList>
    </citation>
    <scope>IDENTIFICATION</scope>
</reference>
<feature type="transmembrane region" description="Helical" evidence="2">
    <location>
        <begin position="29"/>
        <end position="51"/>
    </location>
</feature>
<keyword evidence="2" id="KW-1133">Transmembrane helix</keyword>
<keyword evidence="2" id="KW-0472">Membrane</keyword>
<dbReference type="PANTHER" id="PTHR21592:SF8">
    <property type="entry name" value="PROTEIN CBG17952"/>
    <property type="match status" value="1"/>
</dbReference>
<evidence type="ECO:0000256" key="1">
    <source>
        <dbReference type="SAM" id="MobiDB-lite"/>
    </source>
</evidence>